<name>A0ABQ7VYP2_SOLTU</name>
<evidence type="ECO:0000313" key="2">
    <source>
        <dbReference type="EMBL" id="KAH0773634.1"/>
    </source>
</evidence>
<accession>A0ABQ7VYP2</accession>
<dbReference type="Proteomes" id="UP000826656">
    <property type="component" value="Unassembled WGS sequence"/>
</dbReference>
<gene>
    <name evidence="2" type="ORF">KY290_010771</name>
</gene>
<dbReference type="EMBL" id="JAIVGD010000005">
    <property type="protein sequence ID" value="KAH0773634.1"/>
    <property type="molecule type" value="Genomic_DNA"/>
</dbReference>
<evidence type="ECO:0000313" key="3">
    <source>
        <dbReference type="Proteomes" id="UP000826656"/>
    </source>
</evidence>
<keyword evidence="3" id="KW-1185">Reference proteome</keyword>
<feature type="region of interest" description="Disordered" evidence="1">
    <location>
        <begin position="42"/>
        <end position="61"/>
    </location>
</feature>
<organism evidence="2 3">
    <name type="scientific">Solanum tuberosum</name>
    <name type="common">Potato</name>
    <dbReference type="NCBI Taxonomy" id="4113"/>
    <lineage>
        <taxon>Eukaryota</taxon>
        <taxon>Viridiplantae</taxon>
        <taxon>Streptophyta</taxon>
        <taxon>Embryophyta</taxon>
        <taxon>Tracheophyta</taxon>
        <taxon>Spermatophyta</taxon>
        <taxon>Magnoliopsida</taxon>
        <taxon>eudicotyledons</taxon>
        <taxon>Gunneridae</taxon>
        <taxon>Pentapetalae</taxon>
        <taxon>asterids</taxon>
        <taxon>lamiids</taxon>
        <taxon>Solanales</taxon>
        <taxon>Solanaceae</taxon>
        <taxon>Solanoideae</taxon>
        <taxon>Solaneae</taxon>
        <taxon>Solanum</taxon>
    </lineage>
</organism>
<evidence type="ECO:0000256" key="1">
    <source>
        <dbReference type="SAM" id="MobiDB-lite"/>
    </source>
</evidence>
<protein>
    <recommendedName>
        <fullName evidence="4">Secreted protein</fullName>
    </recommendedName>
</protein>
<sequence length="103" mass="12053">MRLRRVCRGWLLLSAAAVRNRWFLVAHRSKLLFTGEAALERRERGGDGEGRQYRGRRGSERRGEQHLLLFSLGMADSDGWLPHRIWRTEKRRGGREEGGVRRI</sequence>
<reference evidence="2 3" key="1">
    <citation type="journal article" date="2021" name="bioRxiv">
        <title>Chromosome-scale and haplotype-resolved genome assembly of a tetraploid potato cultivar.</title>
        <authorList>
            <person name="Sun H."/>
            <person name="Jiao W.-B."/>
            <person name="Krause K."/>
            <person name="Campoy J.A."/>
            <person name="Goel M."/>
            <person name="Folz-Donahue K."/>
            <person name="Kukat C."/>
            <person name="Huettel B."/>
            <person name="Schneeberger K."/>
        </authorList>
    </citation>
    <scope>NUCLEOTIDE SEQUENCE [LARGE SCALE GENOMIC DNA]</scope>
    <source>
        <strain evidence="2">SolTubOtavaFocal</strain>
        <tissue evidence="2">Leaves</tissue>
    </source>
</reference>
<comment type="caution">
    <text evidence="2">The sequence shown here is derived from an EMBL/GenBank/DDBJ whole genome shotgun (WGS) entry which is preliminary data.</text>
</comment>
<proteinExistence type="predicted"/>
<evidence type="ECO:0008006" key="4">
    <source>
        <dbReference type="Google" id="ProtNLM"/>
    </source>
</evidence>